<dbReference type="EMBL" id="BAABME010014372">
    <property type="protein sequence ID" value="GAA0187120.1"/>
    <property type="molecule type" value="Genomic_DNA"/>
</dbReference>
<protein>
    <submittedName>
        <fullName evidence="2">Uncharacterized protein</fullName>
    </submittedName>
</protein>
<gene>
    <name evidence="2" type="ORF">LIER_34408</name>
</gene>
<feature type="compositionally biased region" description="Polar residues" evidence="1">
    <location>
        <begin position="83"/>
        <end position="94"/>
    </location>
</feature>
<accession>A0AAV3S1S0</accession>
<comment type="caution">
    <text evidence="2">The sequence shown here is derived from an EMBL/GenBank/DDBJ whole genome shotgun (WGS) entry which is preliminary data.</text>
</comment>
<evidence type="ECO:0000256" key="1">
    <source>
        <dbReference type="SAM" id="MobiDB-lite"/>
    </source>
</evidence>
<reference evidence="2 3" key="1">
    <citation type="submission" date="2024-01" db="EMBL/GenBank/DDBJ databases">
        <title>The complete chloroplast genome sequence of Lithospermum erythrorhizon: insights into the phylogenetic relationship among Boraginaceae species and the maternal lineages of purple gromwells.</title>
        <authorList>
            <person name="Okada T."/>
            <person name="Watanabe K."/>
        </authorList>
    </citation>
    <scope>NUCLEOTIDE SEQUENCE [LARGE SCALE GENOMIC DNA]</scope>
</reference>
<evidence type="ECO:0000313" key="3">
    <source>
        <dbReference type="Proteomes" id="UP001454036"/>
    </source>
</evidence>
<evidence type="ECO:0000313" key="2">
    <source>
        <dbReference type="EMBL" id="GAA0187120.1"/>
    </source>
</evidence>
<proteinExistence type="predicted"/>
<dbReference type="Proteomes" id="UP001454036">
    <property type="component" value="Unassembled WGS sequence"/>
</dbReference>
<dbReference type="AlphaFoldDB" id="A0AAV3S1S0"/>
<feature type="region of interest" description="Disordered" evidence="1">
    <location>
        <begin position="80"/>
        <end position="160"/>
    </location>
</feature>
<feature type="region of interest" description="Disordered" evidence="1">
    <location>
        <begin position="32"/>
        <end position="55"/>
    </location>
</feature>
<sequence>MILPKTRSRMVEDWGLLDYRIQYVRKGKCRVEGRKVTASSRRPKNDANNEVAPLNIDTSGVGQSIDKIVNEVLDNSMIEGAADNTNDGISNGSIGNDDSTSDGHSDGSSDDDGDEIDDDGTTNNNDEIGDDGDDSVGGSTNDGDEIVNGGTTNDNDKIDDDGWRLVRPVEGGPENISILTGYRGHVAYKIWKMRYFTNI</sequence>
<feature type="compositionally biased region" description="Acidic residues" evidence="1">
    <location>
        <begin position="108"/>
        <end position="120"/>
    </location>
</feature>
<organism evidence="2 3">
    <name type="scientific">Lithospermum erythrorhizon</name>
    <name type="common">Purple gromwell</name>
    <name type="synonym">Lithospermum officinale var. erythrorhizon</name>
    <dbReference type="NCBI Taxonomy" id="34254"/>
    <lineage>
        <taxon>Eukaryota</taxon>
        <taxon>Viridiplantae</taxon>
        <taxon>Streptophyta</taxon>
        <taxon>Embryophyta</taxon>
        <taxon>Tracheophyta</taxon>
        <taxon>Spermatophyta</taxon>
        <taxon>Magnoliopsida</taxon>
        <taxon>eudicotyledons</taxon>
        <taxon>Gunneridae</taxon>
        <taxon>Pentapetalae</taxon>
        <taxon>asterids</taxon>
        <taxon>lamiids</taxon>
        <taxon>Boraginales</taxon>
        <taxon>Boraginaceae</taxon>
        <taxon>Boraginoideae</taxon>
        <taxon>Lithospermeae</taxon>
        <taxon>Lithospermum</taxon>
    </lineage>
</organism>
<keyword evidence="3" id="KW-1185">Reference proteome</keyword>
<name>A0AAV3S1S0_LITER</name>